<protein>
    <submittedName>
        <fullName evidence="9">Membrane protein</fullName>
    </submittedName>
</protein>
<comment type="subcellular location">
    <subcellularLocation>
        <location evidence="1">Cell outer membrane</location>
    </subcellularLocation>
</comment>
<dbReference type="GO" id="GO:0009279">
    <property type="term" value="C:cell outer membrane"/>
    <property type="evidence" value="ECO:0007669"/>
    <property type="project" value="UniProtKB-SubCell"/>
</dbReference>
<accession>A0A916YQU5</accession>
<keyword evidence="5" id="KW-0812">Transmembrane</keyword>
<dbReference type="AlphaFoldDB" id="A0A916YQU5"/>
<dbReference type="RefSeq" id="WP_188766043.1">
    <property type="nucleotide sequence ID" value="NZ_BMKK01000004.1"/>
</dbReference>
<dbReference type="EMBL" id="BMKK01000004">
    <property type="protein sequence ID" value="GGD56787.1"/>
    <property type="molecule type" value="Genomic_DNA"/>
</dbReference>
<dbReference type="PANTHER" id="PTHR30026">
    <property type="entry name" value="OUTER MEMBRANE PROTEIN TOLC"/>
    <property type="match status" value="1"/>
</dbReference>
<feature type="chain" id="PRO_5037104665" evidence="8">
    <location>
        <begin position="18"/>
        <end position="432"/>
    </location>
</feature>
<dbReference type="GO" id="GO:1990281">
    <property type="term" value="C:efflux pump complex"/>
    <property type="evidence" value="ECO:0007669"/>
    <property type="project" value="TreeGrafter"/>
</dbReference>
<reference evidence="9" key="2">
    <citation type="submission" date="2020-09" db="EMBL/GenBank/DDBJ databases">
        <authorList>
            <person name="Sun Q."/>
            <person name="Zhou Y."/>
        </authorList>
    </citation>
    <scope>NUCLEOTIDE SEQUENCE</scope>
    <source>
        <strain evidence="9">CGMCC 1.15958</strain>
    </source>
</reference>
<keyword evidence="10" id="KW-1185">Reference proteome</keyword>
<dbReference type="PANTHER" id="PTHR30026:SF20">
    <property type="entry name" value="OUTER MEMBRANE PROTEIN TOLC"/>
    <property type="match status" value="1"/>
</dbReference>
<evidence type="ECO:0000256" key="3">
    <source>
        <dbReference type="ARBA" id="ARBA00022448"/>
    </source>
</evidence>
<evidence type="ECO:0000256" key="8">
    <source>
        <dbReference type="SAM" id="SignalP"/>
    </source>
</evidence>
<sequence length="432" mass="49091">MNKFLIIFLLISSKLLAQSQLSLEDAIKIGLQNNYKVQISKQQLEIAQLNQQVGVTERFPSVSFDVGQNNLYSNNNSPINFVKGVFGDNSLNADFNTNYTIYNGNQRNIKKTQLNYLSKENEQLLRNTRASVIKDVIESYYKTIIEREKSLVLKETKSLSKLRLNDTKLQLNLGKASNFEVLRAENSFLIDSSSYLQQENSYQAALNKLNMVLGSDKSKNYQLTDKLDVAKDEFNFEALKSKMLSQNNEILAKQVETNLNRSKIELIRSQRNPTIGLNSRLGKSYSTTRFEGNAPIKGNVSNFTIGLRASIPIYNGGELKRGISEAIIQNKIGELQLGELKQELSIELTNAFTAYQNQLKAVKLNQQLVKNLGNSLQLVKGRLESGFSNALEYRTIQLEYVQSNFNYLESMYSLKSYEITLRKLIGELDKNY</sequence>
<dbReference type="InterPro" id="IPR051906">
    <property type="entry name" value="TolC-like"/>
</dbReference>
<keyword evidence="7" id="KW-0998">Cell outer membrane</keyword>
<evidence type="ECO:0000256" key="1">
    <source>
        <dbReference type="ARBA" id="ARBA00004442"/>
    </source>
</evidence>
<dbReference type="Gene3D" id="1.20.1600.10">
    <property type="entry name" value="Outer membrane efflux proteins (OEP)"/>
    <property type="match status" value="1"/>
</dbReference>
<evidence type="ECO:0000256" key="4">
    <source>
        <dbReference type="ARBA" id="ARBA00022452"/>
    </source>
</evidence>
<dbReference type="InterPro" id="IPR003423">
    <property type="entry name" value="OMP_efflux"/>
</dbReference>
<gene>
    <name evidence="9" type="ORF">GCM10011514_21090</name>
</gene>
<reference evidence="9" key="1">
    <citation type="journal article" date="2014" name="Int. J. Syst. Evol. Microbiol.">
        <title>Complete genome sequence of Corynebacterium casei LMG S-19264T (=DSM 44701T), isolated from a smear-ripened cheese.</title>
        <authorList>
            <consortium name="US DOE Joint Genome Institute (JGI-PGF)"/>
            <person name="Walter F."/>
            <person name="Albersmeier A."/>
            <person name="Kalinowski J."/>
            <person name="Ruckert C."/>
        </authorList>
    </citation>
    <scope>NUCLEOTIDE SEQUENCE</scope>
    <source>
        <strain evidence="9">CGMCC 1.15958</strain>
    </source>
</reference>
<keyword evidence="8" id="KW-0732">Signal</keyword>
<name>A0A916YQU5_9BACT</name>
<proteinExistence type="inferred from homology"/>
<evidence type="ECO:0000313" key="10">
    <source>
        <dbReference type="Proteomes" id="UP000609064"/>
    </source>
</evidence>
<dbReference type="SUPFAM" id="SSF56954">
    <property type="entry name" value="Outer membrane efflux proteins (OEP)"/>
    <property type="match status" value="1"/>
</dbReference>
<feature type="signal peptide" evidence="8">
    <location>
        <begin position="1"/>
        <end position="17"/>
    </location>
</feature>
<dbReference type="Pfam" id="PF02321">
    <property type="entry name" value="OEP"/>
    <property type="match status" value="2"/>
</dbReference>
<keyword evidence="6" id="KW-0472">Membrane</keyword>
<evidence type="ECO:0000313" key="9">
    <source>
        <dbReference type="EMBL" id="GGD56787.1"/>
    </source>
</evidence>
<evidence type="ECO:0000256" key="6">
    <source>
        <dbReference type="ARBA" id="ARBA00023136"/>
    </source>
</evidence>
<comment type="caution">
    <text evidence="9">The sequence shown here is derived from an EMBL/GenBank/DDBJ whole genome shotgun (WGS) entry which is preliminary data.</text>
</comment>
<comment type="similarity">
    <text evidence="2">Belongs to the outer membrane factor (OMF) (TC 1.B.17) family.</text>
</comment>
<evidence type="ECO:0000256" key="7">
    <source>
        <dbReference type="ARBA" id="ARBA00023237"/>
    </source>
</evidence>
<keyword evidence="3" id="KW-0813">Transport</keyword>
<organism evidence="9 10">
    <name type="scientific">Emticicia aquatilis</name>
    <dbReference type="NCBI Taxonomy" id="1537369"/>
    <lineage>
        <taxon>Bacteria</taxon>
        <taxon>Pseudomonadati</taxon>
        <taxon>Bacteroidota</taxon>
        <taxon>Cytophagia</taxon>
        <taxon>Cytophagales</taxon>
        <taxon>Leadbetterellaceae</taxon>
        <taxon>Emticicia</taxon>
    </lineage>
</organism>
<keyword evidence="4" id="KW-1134">Transmembrane beta strand</keyword>
<evidence type="ECO:0000256" key="5">
    <source>
        <dbReference type="ARBA" id="ARBA00022692"/>
    </source>
</evidence>
<dbReference type="GO" id="GO:0015288">
    <property type="term" value="F:porin activity"/>
    <property type="evidence" value="ECO:0007669"/>
    <property type="project" value="TreeGrafter"/>
</dbReference>
<dbReference type="GO" id="GO:0015562">
    <property type="term" value="F:efflux transmembrane transporter activity"/>
    <property type="evidence" value="ECO:0007669"/>
    <property type="project" value="InterPro"/>
</dbReference>
<dbReference type="Proteomes" id="UP000609064">
    <property type="component" value="Unassembled WGS sequence"/>
</dbReference>
<evidence type="ECO:0000256" key="2">
    <source>
        <dbReference type="ARBA" id="ARBA00007613"/>
    </source>
</evidence>